<feature type="domain" description="GST N-terminal" evidence="1">
    <location>
        <begin position="1"/>
        <end position="82"/>
    </location>
</feature>
<dbReference type="RefSeq" id="WP_093152194.1">
    <property type="nucleotide sequence ID" value="NZ_FNBW01000010.1"/>
</dbReference>
<evidence type="ECO:0000313" key="2">
    <source>
        <dbReference type="EMBL" id="SDG10393.1"/>
    </source>
</evidence>
<dbReference type="EMBL" id="FNBW01000010">
    <property type="protein sequence ID" value="SDG10393.1"/>
    <property type="molecule type" value="Genomic_DNA"/>
</dbReference>
<protein>
    <submittedName>
        <fullName evidence="2">Glutathione S-transferase</fullName>
    </submittedName>
</protein>
<dbReference type="CDD" id="cd03049">
    <property type="entry name" value="GST_N_3"/>
    <property type="match status" value="1"/>
</dbReference>
<dbReference type="AlphaFoldDB" id="A0A8G2BJT1"/>
<sequence length="203" mass="22278">MKLYHAPASPYVRKVMVLAHETGLVDLIEVEGVTTAPASPDAGVAKANPVKKIPALVTDDGLALFDSPVICEYLDSQHEGPKIFPEPGNARWHALRLQAAADGLMDAAILIIYEGRIRPEELHYKPWTDAQMGKVDGALAALNTWSEDFGDRVDIGTITTACALGYLDFRFADKDWRGENRALATWYERFSARPSMQATKPPA</sequence>
<dbReference type="InterPro" id="IPR004045">
    <property type="entry name" value="Glutathione_S-Trfase_N"/>
</dbReference>
<dbReference type="Gene3D" id="1.20.1050.10">
    <property type="match status" value="1"/>
</dbReference>
<dbReference type="SUPFAM" id="SSF52833">
    <property type="entry name" value="Thioredoxin-like"/>
    <property type="match status" value="1"/>
</dbReference>
<organism evidence="2 3">
    <name type="scientific">Thalassobaculum litoreum DSM 18839</name>
    <dbReference type="NCBI Taxonomy" id="1123362"/>
    <lineage>
        <taxon>Bacteria</taxon>
        <taxon>Pseudomonadati</taxon>
        <taxon>Pseudomonadota</taxon>
        <taxon>Alphaproteobacteria</taxon>
        <taxon>Rhodospirillales</taxon>
        <taxon>Thalassobaculaceae</taxon>
        <taxon>Thalassobaculum</taxon>
    </lineage>
</organism>
<name>A0A8G2BJT1_9PROT</name>
<evidence type="ECO:0000313" key="3">
    <source>
        <dbReference type="Proteomes" id="UP000198615"/>
    </source>
</evidence>
<dbReference type="Gene3D" id="3.40.30.10">
    <property type="entry name" value="Glutaredoxin"/>
    <property type="match status" value="1"/>
</dbReference>
<dbReference type="PANTHER" id="PTHR43969:SF9">
    <property type="entry name" value="GLUTATHIONE S TRANSFERASE D10, ISOFORM A-RELATED"/>
    <property type="match status" value="1"/>
</dbReference>
<keyword evidence="3" id="KW-1185">Reference proteome</keyword>
<comment type="caution">
    <text evidence="2">The sequence shown here is derived from an EMBL/GenBank/DDBJ whole genome shotgun (WGS) entry which is preliminary data.</text>
</comment>
<dbReference type="Pfam" id="PF13417">
    <property type="entry name" value="GST_N_3"/>
    <property type="match status" value="1"/>
</dbReference>
<dbReference type="Pfam" id="PF13410">
    <property type="entry name" value="GST_C_2"/>
    <property type="match status" value="1"/>
</dbReference>
<dbReference type="InterPro" id="IPR036282">
    <property type="entry name" value="Glutathione-S-Trfase_C_sf"/>
</dbReference>
<dbReference type="SUPFAM" id="SSF47616">
    <property type="entry name" value="GST C-terminal domain-like"/>
    <property type="match status" value="1"/>
</dbReference>
<dbReference type="OrthoDB" id="9795329at2"/>
<accession>A0A8G2BJT1</accession>
<dbReference type="PROSITE" id="PS50404">
    <property type="entry name" value="GST_NTER"/>
    <property type="match status" value="1"/>
</dbReference>
<evidence type="ECO:0000259" key="1">
    <source>
        <dbReference type="PROSITE" id="PS50404"/>
    </source>
</evidence>
<dbReference type="InterPro" id="IPR036249">
    <property type="entry name" value="Thioredoxin-like_sf"/>
</dbReference>
<reference evidence="2 3" key="1">
    <citation type="submission" date="2016-10" db="EMBL/GenBank/DDBJ databases">
        <authorList>
            <person name="Varghese N."/>
            <person name="Submissions S."/>
        </authorList>
    </citation>
    <scope>NUCLEOTIDE SEQUENCE [LARGE SCALE GENOMIC DNA]</scope>
    <source>
        <strain evidence="2 3">DSM 18839</strain>
    </source>
</reference>
<dbReference type="GO" id="GO:0006749">
    <property type="term" value="P:glutathione metabolic process"/>
    <property type="evidence" value="ECO:0007669"/>
    <property type="project" value="TreeGrafter"/>
</dbReference>
<dbReference type="PANTHER" id="PTHR43969">
    <property type="entry name" value="GLUTATHIONE S TRANSFERASE D10, ISOFORM A-RELATED"/>
    <property type="match status" value="1"/>
</dbReference>
<dbReference type="GO" id="GO:0004364">
    <property type="term" value="F:glutathione transferase activity"/>
    <property type="evidence" value="ECO:0007669"/>
    <property type="project" value="TreeGrafter"/>
</dbReference>
<dbReference type="CDD" id="cd03205">
    <property type="entry name" value="GST_C_6"/>
    <property type="match status" value="1"/>
</dbReference>
<gene>
    <name evidence="2" type="ORF">SAMN05660686_03380</name>
</gene>
<dbReference type="Proteomes" id="UP000198615">
    <property type="component" value="Unassembled WGS sequence"/>
</dbReference>
<keyword evidence="2" id="KW-0808">Transferase</keyword>
<proteinExistence type="predicted"/>